<gene>
    <name evidence="3" type="ORF">HAND00432_LOCUS35668</name>
    <name evidence="2" type="ORF">HAND1043_LOCUS20937</name>
</gene>
<feature type="region of interest" description="Disordered" evidence="1">
    <location>
        <begin position="1"/>
        <end position="33"/>
    </location>
</feature>
<name>A0A6U4J2J9_HEMAN</name>
<accession>A0A6U4J2J9</accession>
<evidence type="ECO:0000313" key="3">
    <source>
        <dbReference type="EMBL" id="CAD8984655.1"/>
    </source>
</evidence>
<sequence length="109" mass="12275">MSKNYADPQASANFKIPNSGDPSDPMTTFSKREEENRAGWVKIMKARDIRNQLRDCFRREGVNHVENCREFALAYIQAISEPAHPGGVERIRSGMQERAAAEAAKKDAH</sequence>
<dbReference type="AlphaFoldDB" id="A0A6U4J2J9"/>
<proteinExistence type="predicted"/>
<evidence type="ECO:0000256" key="1">
    <source>
        <dbReference type="SAM" id="MobiDB-lite"/>
    </source>
</evidence>
<protein>
    <recommendedName>
        <fullName evidence="4">NADH-ubiquinone oxidoreductase 12 kDa subunit</fullName>
    </recommendedName>
</protein>
<organism evidence="3">
    <name type="scientific">Hemiselmis andersenii</name>
    <name type="common">Cryptophyte alga</name>
    <dbReference type="NCBI Taxonomy" id="464988"/>
    <lineage>
        <taxon>Eukaryota</taxon>
        <taxon>Cryptophyceae</taxon>
        <taxon>Cryptomonadales</taxon>
        <taxon>Hemiselmidaceae</taxon>
        <taxon>Hemiselmis</taxon>
    </lineage>
</organism>
<evidence type="ECO:0000313" key="2">
    <source>
        <dbReference type="EMBL" id="CAD8754429.1"/>
    </source>
</evidence>
<evidence type="ECO:0008006" key="4">
    <source>
        <dbReference type="Google" id="ProtNLM"/>
    </source>
</evidence>
<reference evidence="3" key="1">
    <citation type="submission" date="2021-01" db="EMBL/GenBank/DDBJ databases">
        <authorList>
            <person name="Corre E."/>
            <person name="Pelletier E."/>
            <person name="Niang G."/>
            <person name="Scheremetjew M."/>
            <person name="Finn R."/>
            <person name="Kale V."/>
            <person name="Holt S."/>
            <person name="Cochrane G."/>
            <person name="Meng A."/>
            <person name="Brown T."/>
            <person name="Cohen L."/>
        </authorList>
    </citation>
    <scope>NUCLEOTIDE SEQUENCE</scope>
    <source>
        <strain evidence="2">CCMP441</strain>
        <strain evidence="3">CCMP644</strain>
    </source>
</reference>
<dbReference type="EMBL" id="HBFK01034548">
    <property type="protein sequence ID" value="CAD8754429.1"/>
    <property type="molecule type" value="Transcribed_RNA"/>
</dbReference>
<dbReference type="EMBL" id="HBFX01059265">
    <property type="protein sequence ID" value="CAD8984655.1"/>
    <property type="molecule type" value="Transcribed_RNA"/>
</dbReference>